<comment type="caution">
    <text evidence="1">The sequence shown here is derived from an EMBL/GenBank/DDBJ whole genome shotgun (WGS) entry which is preliminary data.</text>
</comment>
<organism evidence="1 2">
    <name type="scientific">Trifolium pratense</name>
    <name type="common">Red clover</name>
    <dbReference type="NCBI Taxonomy" id="57577"/>
    <lineage>
        <taxon>Eukaryota</taxon>
        <taxon>Viridiplantae</taxon>
        <taxon>Streptophyta</taxon>
        <taxon>Embryophyta</taxon>
        <taxon>Tracheophyta</taxon>
        <taxon>Spermatophyta</taxon>
        <taxon>Magnoliopsida</taxon>
        <taxon>eudicotyledons</taxon>
        <taxon>Gunneridae</taxon>
        <taxon>Pentapetalae</taxon>
        <taxon>rosids</taxon>
        <taxon>fabids</taxon>
        <taxon>Fabales</taxon>
        <taxon>Fabaceae</taxon>
        <taxon>Papilionoideae</taxon>
        <taxon>50 kb inversion clade</taxon>
        <taxon>NPAAA clade</taxon>
        <taxon>Hologalegina</taxon>
        <taxon>IRL clade</taxon>
        <taxon>Trifolieae</taxon>
        <taxon>Trifolium</taxon>
    </lineage>
</organism>
<proteinExistence type="predicted"/>
<evidence type="ECO:0000313" key="2">
    <source>
        <dbReference type="Proteomes" id="UP001177021"/>
    </source>
</evidence>
<sequence length="90" mass="10951">MVMMMIMTMPCLARRSEDHDEERDIIYGTSYYEEDDDDDDEEVHDQQHHQKKKNRVCRLILIQGMSRWMRWKKTGSFGKLAWHLDSFIEI</sequence>
<keyword evidence="2" id="KW-1185">Reference proteome</keyword>
<name>A0ACB0IAZ8_TRIPR</name>
<gene>
    <name evidence="1" type="ORF">MILVUS5_LOCUS1238</name>
</gene>
<dbReference type="Proteomes" id="UP001177021">
    <property type="component" value="Unassembled WGS sequence"/>
</dbReference>
<dbReference type="EMBL" id="CASHSV030000001">
    <property type="protein sequence ID" value="CAJ2629202.1"/>
    <property type="molecule type" value="Genomic_DNA"/>
</dbReference>
<accession>A0ACB0IAZ8</accession>
<protein>
    <submittedName>
        <fullName evidence="1">Uncharacterized protein</fullName>
    </submittedName>
</protein>
<evidence type="ECO:0000313" key="1">
    <source>
        <dbReference type="EMBL" id="CAJ2629202.1"/>
    </source>
</evidence>
<reference evidence="1" key="1">
    <citation type="submission" date="2023-10" db="EMBL/GenBank/DDBJ databases">
        <authorList>
            <person name="Rodriguez Cubillos JULIANA M."/>
            <person name="De Vega J."/>
        </authorList>
    </citation>
    <scope>NUCLEOTIDE SEQUENCE</scope>
</reference>